<feature type="compositionally biased region" description="Acidic residues" evidence="1">
    <location>
        <begin position="242"/>
        <end position="257"/>
    </location>
</feature>
<keyword evidence="3" id="KW-1185">Reference proteome</keyword>
<dbReference type="WBParaSite" id="SPAL_0000151600.1">
    <property type="protein sequence ID" value="SPAL_0000151600.1"/>
    <property type="gene ID" value="SPAL_0000151600"/>
</dbReference>
<dbReference type="GO" id="GO:0043161">
    <property type="term" value="P:proteasome-mediated ubiquitin-dependent protein catabolic process"/>
    <property type="evidence" value="ECO:0007669"/>
    <property type="project" value="InterPro"/>
</dbReference>
<reference evidence="4" key="1">
    <citation type="submission" date="2017-02" db="UniProtKB">
        <authorList>
            <consortium name="WormBaseParasite"/>
        </authorList>
    </citation>
    <scope>IDENTIFICATION</scope>
</reference>
<evidence type="ECO:0000313" key="4">
    <source>
        <dbReference type="WBParaSite" id="SPAL_0000151600.1"/>
    </source>
</evidence>
<sequence length="502" mass="56412">MTEVIFQTINRRKKKLLLDGPTEVISIKQQLMDLFDPIGEGEINGKFDKVDHGLIYAGKLYDDKDMFDPSRVRPDSFVLFFRVGVEKNDESDDEDNVHEGDGHNSESDGESMDITDHSYSESSNNEDDLGESLDVDGIPEFFHEVLDGDVHMDDVDDHGGIVREIFAYSSSNGSNSDEEMSALSENDMDIGDEIVATGEDEEEDDDDDDNDSSDEEDTAVEGDSEHSTNSPYDSLSFSDLNETGEDESEETGSENDENLSLNELGENYPEEKDPTNSTMAQTIRSTIGLGFTSEQVKACLEYSKHDTEYALNILLIGFEDLKEADWWGVAPSAECNPSKTDSLLSAESFQDLRLLFQRKPSFLRSYLKRIQKIRPEFIETIKKYEDIFINLISVPTRLPPSVDDDMFEEMDGVHIGSMVMNTFGQHANAELHTIHNIMEVLNGPEGRFSDNSNATISEADEVIIERLMEFTRKSHETVKNAYLRADKNEQLAANILLGIDPF</sequence>
<feature type="region of interest" description="Disordered" evidence="1">
    <location>
        <begin position="89"/>
        <end position="134"/>
    </location>
</feature>
<dbReference type="STRING" id="174720.A0A0N5B626"/>
<evidence type="ECO:0000256" key="1">
    <source>
        <dbReference type="SAM" id="MobiDB-lite"/>
    </source>
</evidence>
<dbReference type="PROSITE" id="PS50030">
    <property type="entry name" value="UBA"/>
    <property type="match status" value="1"/>
</dbReference>
<dbReference type="InterPro" id="IPR015360">
    <property type="entry name" value="XPC-bd"/>
</dbReference>
<dbReference type="Proteomes" id="UP000046392">
    <property type="component" value="Unplaced"/>
</dbReference>
<dbReference type="InterPro" id="IPR036353">
    <property type="entry name" value="XPC-bd_sf"/>
</dbReference>
<dbReference type="AlphaFoldDB" id="A0A0N5B626"/>
<accession>A0A0N5B626</accession>
<evidence type="ECO:0000313" key="3">
    <source>
        <dbReference type="Proteomes" id="UP000046392"/>
    </source>
</evidence>
<name>A0A0N5B626_STREA</name>
<organism evidence="3 4">
    <name type="scientific">Strongyloides papillosus</name>
    <name type="common">Intestinal threadworm</name>
    <dbReference type="NCBI Taxonomy" id="174720"/>
    <lineage>
        <taxon>Eukaryota</taxon>
        <taxon>Metazoa</taxon>
        <taxon>Ecdysozoa</taxon>
        <taxon>Nematoda</taxon>
        <taxon>Chromadorea</taxon>
        <taxon>Rhabditida</taxon>
        <taxon>Tylenchina</taxon>
        <taxon>Panagrolaimomorpha</taxon>
        <taxon>Strongyloidoidea</taxon>
        <taxon>Strongyloididae</taxon>
        <taxon>Strongyloides</taxon>
    </lineage>
</organism>
<feature type="compositionally biased region" description="Basic and acidic residues" evidence="1">
    <location>
        <begin position="97"/>
        <end position="106"/>
    </location>
</feature>
<proteinExistence type="predicted"/>
<dbReference type="Gene3D" id="1.10.8.10">
    <property type="entry name" value="DNA helicase RuvA subunit, C-terminal domain"/>
    <property type="match status" value="1"/>
</dbReference>
<feature type="compositionally biased region" description="Acidic residues" evidence="1">
    <location>
        <begin position="124"/>
        <end position="134"/>
    </location>
</feature>
<dbReference type="Pfam" id="PF09280">
    <property type="entry name" value="XPC-binding"/>
    <property type="match status" value="1"/>
</dbReference>
<feature type="region of interest" description="Disordered" evidence="1">
    <location>
        <begin position="197"/>
        <end position="278"/>
    </location>
</feature>
<dbReference type="InterPro" id="IPR015940">
    <property type="entry name" value="UBA"/>
</dbReference>
<feature type="domain" description="UBA" evidence="2">
    <location>
        <begin position="271"/>
        <end position="317"/>
    </location>
</feature>
<evidence type="ECO:0000259" key="2">
    <source>
        <dbReference type="PROSITE" id="PS50030"/>
    </source>
</evidence>
<dbReference type="GO" id="GO:0006289">
    <property type="term" value="P:nucleotide-excision repair"/>
    <property type="evidence" value="ECO:0007669"/>
    <property type="project" value="InterPro"/>
</dbReference>
<dbReference type="Gene3D" id="1.10.10.540">
    <property type="entry name" value="XPC-binding domain"/>
    <property type="match status" value="1"/>
</dbReference>
<feature type="compositionally biased region" description="Polar residues" evidence="1">
    <location>
        <begin position="227"/>
        <end position="240"/>
    </location>
</feature>
<feature type="compositionally biased region" description="Acidic residues" evidence="1">
    <location>
        <begin position="197"/>
        <end position="222"/>
    </location>
</feature>
<dbReference type="GO" id="GO:0003684">
    <property type="term" value="F:damaged DNA binding"/>
    <property type="evidence" value="ECO:0007669"/>
    <property type="project" value="InterPro"/>
</dbReference>
<dbReference type="SUPFAM" id="SSF101238">
    <property type="entry name" value="XPC-binding domain"/>
    <property type="match status" value="1"/>
</dbReference>
<protein>
    <submittedName>
        <fullName evidence="4">UBA domain-containing protein</fullName>
    </submittedName>
</protein>